<feature type="chain" id="PRO_5006621843" evidence="3">
    <location>
        <begin position="33"/>
        <end position="250"/>
    </location>
</feature>
<proteinExistence type="predicted"/>
<organism evidence="4 5">
    <name type="scientific">Bodo saltans</name>
    <name type="common">Flagellated protozoan</name>
    <dbReference type="NCBI Taxonomy" id="75058"/>
    <lineage>
        <taxon>Eukaryota</taxon>
        <taxon>Discoba</taxon>
        <taxon>Euglenozoa</taxon>
        <taxon>Kinetoplastea</taxon>
        <taxon>Metakinetoplastina</taxon>
        <taxon>Eubodonida</taxon>
        <taxon>Bodonidae</taxon>
        <taxon>Bodo</taxon>
    </lineage>
</organism>
<gene>
    <name evidence="4" type="ORF">BSAL_74060</name>
</gene>
<keyword evidence="2" id="KW-0812">Transmembrane</keyword>
<evidence type="ECO:0000313" key="4">
    <source>
        <dbReference type="EMBL" id="CUG08395.1"/>
    </source>
</evidence>
<keyword evidence="2" id="KW-0472">Membrane</keyword>
<keyword evidence="2" id="KW-1133">Transmembrane helix</keyword>
<keyword evidence="5" id="KW-1185">Reference proteome</keyword>
<dbReference type="VEuPathDB" id="TriTrypDB:BSAL_74060"/>
<keyword evidence="3" id="KW-0732">Signal</keyword>
<evidence type="ECO:0000256" key="1">
    <source>
        <dbReference type="SAM" id="MobiDB-lite"/>
    </source>
</evidence>
<evidence type="ECO:0000313" key="5">
    <source>
        <dbReference type="Proteomes" id="UP000051952"/>
    </source>
</evidence>
<reference evidence="5" key="1">
    <citation type="submission" date="2015-09" db="EMBL/GenBank/DDBJ databases">
        <authorList>
            <consortium name="Pathogen Informatics"/>
        </authorList>
    </citation>
    <scope>NUCLEOTIDE SEQUENCE [LARGE SCALE GENOMIC DNA]</scope>
    <source>
        <strain evidence="5">Lake Konstanz</strain>
    </source>
</reference>
<feature type="compositionally biased region" description="Basic and acidic residues" evidence="1">
    <location>
        <begin position="235"/>
        <end position="250"/>
    </location>
</feature>
<dbReference type="EMBL" id="CYKH01000638">
    <property type="protein sequence ID" value="CUG08395.1"/>
    <property type="molecule type" value="Genomic_DNA"/>
</dbReference>
<protein>
    <submittedName>
        <fullName evidence="4">Membrane-associated protein, putative</fullName>
    </submittedName>
</protein>
<feature type="compositionally biased region" description="Basic residues" evidence="1">
    <location>
        <begin position="215"/>
        <end position="225"/>
    </location>
</feature>
<feature type="signal peptide" evidence="3">
    <location>
        <begin position="1"/>
        <end position="32"/>
    </location>
</feature>
<feature type="region of interest" description="Disordered" evidence="1">
    <location>
        <begin position="215"/>
        <end position="250"/>
    </location>
</feature>
<sequence length="250" mass="27229">MKSILPASFPRLLPVVTLLLLLLTTTPLLVVAVECNCNYGHQVSSASCECASDGNYQEPTCSFLITDNVSILFALNETASDFVAELFTNAVSYAASATATFVFAKNVSRFNKVVATLILPGYSVGRLLESVAYRDPWVSEYGVVSANVITPSQASSSSEFDYDHTFYQSGNITITLMGVVFLAAALVLFILMLIIGNLGSNNEDDIATMHTSHAFTKRNSSKKNNTKFTPTPTPGEEHHHPQSPKYRDRN</sequence>
<accession>A0A0S4IZK2</accession>
<name>A0A0S4IZK2_BODSA</name>
<dbReference type="Proteomes" id="UP000051952">
    <property type="component" value="Unassembled WGS sequence"/>
</dbReference>
<feature type="transmembrane region" description="Helical" evidence="2">
    <location>
        <begin position="174"/>
        <end position="195"/>
    </location>
</feature>
<evidence type="ECO:0000256" key="2">
    <source>
        <dbReference type="SAM" id="Phobius"/>
    </source>
</evidence>
<dbReference type="AlphaFoldDB" id="A0A0S4IZK2"/>
<evidence type="ECO:0000256" key="3">
    <source>
        <dbReference type="SAM" id="SignalP"/>
    </source>
</evidence>